<organism evidence="2 3">
    <name type="scientific">Trichoderma harzianum CBS 226.95</name>
    <dbReference type="NCBI Taxonomy" id="983964"/>
    <lineage>
        <taxon>Eukaryota</taxon>
        <taxon>Fungi</taxon>
        <taxon>Dikarya</taxon>
        <taxon>Ascomycota</taxon>
        <taxon>Pezizomycotina</taxon>
        <taxon>Sordariomycetes</taxon>
        <taxon>Hypocreomycetidae</taxon>
        <taxon>Hypocreales</taxon>
        <taxon>Hypocreaceae</taxon>
        <taxon>Trichoderma</taxon>
    </lineage>
</organism>
<accession>A0A2T3ZUL4</accession>
<dbReference type="AlphaFoldDB" id="A0A2T3ZUL4"/>
<dbReference type="EMBL" id="KZ679698">
    <property type="protein sequence ID" value="PTB48510.1"/>
    <property type="molecule type" value="Genomic_DNA"/>
</dbReference>
<evidence type="ECO:0000256" key="1">
    <source>
        <dbReference type="SAM" id="Phobius"/>
    </source>
</evidence>
<dbReference type="GeneID" id="36622889"/>
<feature type="transmembrane region" description="Helical" evidence="1">
    <location>
        <begin position="6"/>
        <end position="26"/>
    </location>
</feature>
<reference evidence="2 3" key="1">
    <citation type="submission" date="2016-07" db="EMBL/GenBank/DDBJ databases">
        <title>Multiple horizontal gene transfer events from other fungi enriched the ability of initially mycotrophic Trichoderma (Ascomycota) to feed on dead plant biomass.</title>
        <authorList>
            <consortium name="DOE Joint Genome Institute"/>
            <person name="Aerts A."/>
            <person name="Atanasova L."/>
            <person name="Chenthamara K."/>
            <person name="Zhang J."/>
            <person name="Grujic M."/>
            <person name="Henrissat B."/>
            <person name="Kuo A."/>
            <person name="Salamov A."/>
            <person name="Lipzen A."/>
            <person name="Labutti K."/>
            <person name="Barry K."/>
            <person name="Miao Y."/>
            <person name="Rahimi M.J."/>
            <person name="Shen Q."/>
            <person name="Grigoriev I.V."/>
            <person name="Kubicek C.P."/>
            <person name="Druzhinina I.S."/>
        </authorList>
    </citation>
    <scope>NUCLEOTIDE SEQUENCE [LARGE SCALE GENOMIC DNA]</scope>
    <source>
        <strain evidence="2 3">CBS 226.95</strain>
    </source>
</reference>
<name>A0A2T3ZUL4_TRIHA</name>
<keyword evidence="1" id="KW-1133">Transmembrane helix</keyword>
<keyword evidence="3" id="KW-1185">Reference proteome</keyword>
<evidence type="ECO:0000313" key="3">
    <source>
        <dbReference type="Proteomes" id="UP000241690"/>
    </source>
</evidence>
<dbReference type="RefSeq" id="XP_024768187.1">
    <property type="nucleotide sequence ID" value="XM_024914324.1"/>
</dbReference>
<gene>
    <name evidence="2" type="ORF">M431DRAFT_324743</name>
</gene>
<keyword evidence="1" id="KW-0812">Transmembrane</keyword>
<dbReference type="Proteomes" id="UP000241690">
    <property type="component" value="Unassembled WGS sequence"/>
</dbReference>
<protein>
    <submittedName>
        <fullName evidence="2">Uncharacterized protein</fullName>
    </submittedName>
</protein>
<keyword evidence="1" id="KW-0472">Membrane</keyword>
<sequence length="128" mass="14002">MLSYLINGLCYFAPCLLITFSLKLGIRQGTPKKKLLRFSSPLQGFGLAVMSMSEHPSLSPPAQPAYLQSEMQDKVGAVKSVPNAAGNYNCLDGPTCHVKRPFFFFSLRLFAMPHAMLASVRTGGGRNF</sequence>
<proteinExistence type="predicted"/>
<evidence type="ECO:0000313" key="2">
    <source>
        <dbReference type="EMBL" id="PTB48510.1"/>
    </source>
</evidence>